<dbReference type="PANTHER" id="PTHR35526:SF3">
    <property type="entry name" value="ANTI-SIGMA-F FACTOR RSBW"/>
    <property type="match status" value="1"/>
</dbReference>
<dbReference type="GO" id="GO:0005524">
    <property type="term" value="F:ATP binding"/>
    <property type="evidence" value="ECO:0007669"/>
    <property type="project" value="UniProtKB-KW"/>
</dbReference>
<dbReference type="OrthoDB" id="5624604at2"/>
<sequence>MWCDSVRLSNSGIGRGAMDCGITLSGPASYEVVALMAKSISAMYLLSALPEEEASMIELAVAEIGNNVVEHAYQDKPGGQLEIRYQQLATGIEITLVDSGIPMPEEQIDKVKNPQLVELDLDDPSTWLTSGRGLGIVDQVMDTQSYERLDERNYFRMTKSV</sequence>
<dbReference type="Pfam" id="PF13581">
    <property type="entry name" value="HATPase_c_2"/>
    <property type="match status" value="1"/>
</dbReference>
<protein>
    <submittedName>
        <fullName evidence="3">ATP-binding protein</fullName>
    </submittedName>
</protein>
<keyword evidence="4" id="KW-1185">Reference proteome</keyword>
<evidence type="ECO:0000256" key="1">
    <source>
        <dbReference type="ARBA" id="ARBA00022527"/>
    </source>
</evidence>
<evidence type="ECO:0000313" key="4">
    <source>
        <dbReference type="Proteomes" id="UP000305675"/>
    </source>
</evidence>
<reference evidence="3 4" key="1">
    <citation type="submission" date="2019-04" db="EMBL/GenBank/DDBJ databases">
        <authorList>
            <person name="Hwang J.C."/>
        </authorList>
    </citation>
    <scope>NUCLEOTIDE SEQUENCE [LARGE SCALE GENOMIC DNA]</scope>
    <source>
        <strain evidence="3 4">IMCC35002</strain>
    </source>
</reference>
<keyword evidence="1" id="KW-0808">Transferase</keyword>
<dbReference type="AlphaFoldDB" id="A0A4U1BLJ4"/>
<keyword evidence="3" id="KW-0067">ATP-binding</keyword>
<dbReference type="InterPro" id="IPR003594">
    <property type="entry name" value="HATPase_dom"/>
</dbReference>
<evidence type="ECO:0000259" key="2">
    <source>
        <dbReference type="Pfam" id="PF13581"/>
    </source>
</evidence>
<keyword evidence="3" id="KW-0547">Nucleotide-binding</keyword>
<gene>
    <name evidence="3" type="ORF">FCL42_15115</name>
</gene>
<proteinExistence type="predicted"/>
<evidence type="ECO:0000313" key="3">
    <source>
        <dbReference type="EMBL" id="TKB53011.1"/>
    </source>
</evidence>
<dbReference type="GO" id="GO:0004674">
    <property type="term" value="F:protein serine/threonine kinase activity"/>
    <property type="evidence" value="ECO:0007669"/>
    <property type="project" value="UniProtKB-KW"/>
</dbReference>
<name>A0A4U1BLJ4_9GAMM</name>
<feature type="domain" description="Histidine kinase/HSP90-like ATPase" evidence="2">
    <location>
        <begin position="27"/>
        <end position="159"/>
    </location>
</feature>
<dbReference type="Proteomes" id="UP000305675">
    <property type="component" value="Unassembled WGS sequence"/>
</dbReference>
<organism evidence="3 4">
    <name type="scientific">Ferrimonas aestuarii</name>
    <dbReference type="NCBI Taxonomy" id="2569539"/>
    <lineage>
        <taxon>Bacteria</taxon>
        <taxon>Pseudomonadati</taxon>
        <taxon>Pseudomonadota</taxon>
        <taxon>Gammaproteobacteria</taxon>
        <taxon>Alteromonadales</taxon>
        <taxon>Ferrimonadaceae</taxon>
        <taxon>Ferrimonas</taxon>
    </lineage>
</organism>
<dbReference type="SUPFAM" id="SSF55874">
    <property type="entry name" value="ATPase domain of HSP90 chaperone/DNA topoisomerase II/histidine kinase"/>
    <property type="match status" value="1"/>
</dbReference>
<dbReference type="Gene3D" id="3.30.565.10">
    <property type="entry name" value="Histidine kinase-like ATPase, C-terminal domain"/>
    <property type="match status" value="1"/>
</dbReference>
<dbReference type="InterPro" id="IPR050267">
    <property type="entry name" value="Anti-sigma-factor_SerPK"/>
</dbReference>
<keyword evidence="1" id="KW-0723">Serine/threonine-protein kinase</keyword>
<keyword evidence="1" id="KW-0418">Kinase</keyword>
<dbReference type="EMBL" id="SWCJ01000013">
    <property type="protein sequence ID" value="TKB53011.1"/>
    <property type="molecule type" value="Genomic_DNA"/>
</dbReference>
<dbReference type="CDD" id="cd16936">
    <property type="entry name" value="HATPase_RsbW-like"/>
    <property type="match status" value="1"/>
</dbReference>
<dbReference type="PANTHER" id="PTHR35526">
    <property type="entry name" value="ANTI-SIGMA-F FACTOR RSBW-RELATED"/>
    <property type="match status" value="1"/>
</dbReference>
<dbReference type="InterPro" id="IPR036890">
    <property type="entry name" value="HATPase_C_sf"/>
</dbReference>
<accession>A0A4U1BLJ4</accession>
<comment type="caution">
    <text evidence="3">The sequence shown here is derived from an EMBL/GenBank/DDBJ whole genome shotgun (WGS) entry which is preliminary data.</text>
</comment>